<dbReference type="AlphaFoldDB" id="A0A3B0X820"/>
<reference evidence="2" key="1">
    <citation type="submission" date="2018-06" db="EMBL/GenBank/DDBJ databases">
        <authorList>
            <person name="Zhirakovskaya E."/>
        </authorList>
    </citation>
    <scope>NUCLEOTIDE SEQUENCE</scope>
</reference>
<dbReference type="SUPFAM" id="SSF46600">
    <property type="entry name" value="C-terminal UvrC-binding domain of UvrB"/>
    <property type="match status" value="1"/>
</dbReference>
<dbReference type="EMBL" id="UOFF01000427">
    <property type="protein sequence ID" value="VAW57629.1"/>
    <property type="molecule type" value="Genomic_DNA"/>
</dbReference>
<feature type="non-terminal residue" evidence="2">
    <location>
        <position position="1"/>
    </location>
</feature>
<name>A0A3B0X820_9ZZZZ</name>
<dbReference type="InterPro" id="IPR001943">
    <property type="entry name" value="UVR_dom"/>
</dbReference>
<dbReference type="PROSITE" id="PS50151">
    <property type="entry name" value="UVR"/>
    <property type="match status" value="1"/>
</dbReference>
<feature type="domain" description="UVR" evidence="1">
    <location>
        <begin position="2"/>
        <end position="37"/>
    </location>
</feature>
<protein>
    <submittedName>
        <fullName evidence="2">Excinuclease ABC subunit B</fullName>
    </submittedName>
</protein>
<accession>A0A3B0X820</accession>
<sequence>LSKQMDALEKKMFQHAQDLEFEEAAAVRDKISKLKVLALDA</sequence>
<proteinExistence type="predicted"/>
<dbReference type="InterPro" id="IPR036876">
    <property type="entry name" value="UVR_dom_sf"/>
</dbReference>
<gene>
    <name evidence="2" type="ORF">MNBD_GAMMA07-2378</name>
</gene>
<organism evidence="2">
    <name type="scientific">hydrothermal vent metagenome</name>
    <dbReference type="NCBI Taxonomy" id="652676"/>
    <lineage>
        <taxon>unclassified sequences</taxon>
        <taxon>metagenomes</taxon>
        <taxon>ecological metagenomes</taxon>
    </lineage>
</organism>
<dbReference type="Pfam" id="PF02151">
    <property type="entry name" value="UVR"/>
    <property type="match status" value="1"/>
</dbReference>
<evidence type="ECO:0000259" key="1">
    <source>
        <dbReference type="PROSITE" id="PS50151"/>
    </source>
</evidence>
<dbReference type="Gene3D" id="4.10.860.10">
    <property type="entry name" value="UVR domain"/>
    <property type="match status" value="1"/>
</dbReference>
<evidence type="ECO:0000313" key="2">
    <source>
        <dbReference type="EMBL" id="VAW57629.1"/>
    </source>
</evidence>